<evidence type="ECO:0000313" key="2">
    <source>
        <dbReference type="Proteomes" id="UP000193061"/>
    </source>
</evidence>
<evidence type="ECO:0000313" key="1">
    <source>
        <dbReference type="EMBL" id="SLN73804.1"/>
    </source>
</evidence>
<sequence length="90" mass="10179">MPDTSEVGNKPKVLNAADRSNVGFSVPTKTSGCQMWLPQETVPEILLRLWFPCGQCQMLQYFLAQSLGRTAWRSGIYTTTLIVHSWFRGE</sequence>
<name>A0A1X7A9G3_9RHOB</name>
<organism evidence="1 2">
    <name type="scientific">Roseovarius albus</name>
    <dbReference type="NCBI Taxonomy" id="1247867"/>
    <lineage>
        <taxon>Bacteria</taxon>
        <taxon>Pseudomonadati</taxon>
        <taxon>Pseudomonadota</taxon>
        <taxon>Alphaproteobacteria</taxon>
        <taxon>Rhodobacterales</taxon>
        <taxon>Roseobacteraceae</taxon>
        <taxon>Roseovarius</taxon>
    </lineage>
</organism>
<keyword evidence="2" id="KW-1185">Reference proteome</keyword>
<gene>
    <name evidence="1" type="ORF">ROA7450_04179</name>
</gene>
<dbReference type="EMBL" id="FWFX01000025">
    <property type="protein sequence ID" value="SLN73804.1"/>
    <property type="molecule type" value="Genomic_DNA"/>
</dbReference>
<reference evidence="1 2" key="1">
    <citation type="submission" date="2017-03" db="EMBL/GenBank/DDBJ databases">
        <authorList>
            <person name="Afonso C.L."/>
            <person name="Miller P.J."/>
            <person name="Scott M.A."/>
            <person name="Spackman E."/>
            <person name="Goraichik I."/>
            <person name="Dimitrov K.M."/>
            <person name="Suarez D.L."/>
            <person name="Swayne D.E."/>
        </authorList>
    </citation>
    <scope>NUCLEOTIDE SEQUENCE [LARGE SCALE GENOMIC DNA]</scope>
    <source>
        <strain evidence="1 2">CECT 7450</strain>
    </source>
</reference>
<dbReference type="Proteomes" id="UP000193061">
    <property type="component" value="Unassembled WGS sequence"/>
</dbReference>
<proteinExistence type="predicted"/>
<accession>A0A1X7A9G3</accession>
<dbReference type="AlphaFoldDB" id="A0A1X7A9G3"/>
<protein>
    <submittedName>
        <fullName evidence="1">Uncharacterized protein</fullName>
    </submittedName>
</protein>